<dbReference type="EMBL" id="JAAIJQ010000028">
    <property type="protein sequence ID" value="NEV62431.1"/>
    <property type="molecule type" value="Genomic_DNA"/>
</dbReference>
<name>A0A6M0JZE2_9GAMM</name>
<comment type="caution">
    <text evidence="2">The sequence shown here is derived from an EMBL/GenBank/DDBJ whole genome shotgun (WGS) entry which is preliminary data.</text>
</comment>
<dbReference type="Proteomes" id="UP000483379">
    <property type="component" value="Unassembled WGS sequence"/>
</dbReference>
<evidence type="ECO:0000313" key="3">
    <source>
        <dbReference type="Proteomes" id="UP000483379"/>
    </source>
</evidence>
<keyword evidence="3" id="KW-1185">Reference proteome</keyword>
<dbReference type="RefSeq" id="WP_164452901.1">
    <property type="nucleotide sequence ID" value="NZ_JAAIJQ010000028.1"/>
</dbReference>
<keyword evidence="1" id="KW-0472">Membrane</keyword>
<dbReference type="AlphaFoldDB" id="A0A6M0JZE2"/>
<keyword evidence="1" id="KW-1133">Transmembrane helix</keyword>
<evidence type="ECO:0000256" key="1">
    <source>
        <dbReference type="SAM" id="Phobius"/>
    </source>
</evidence>
<keyword evidence="1" id="KW-0812">Transmembrane</keyword>
<reference evidence="2 3" key="1">
    <citation type="submission" date="2020-02" db="EMBL/GenBank/DDBJ databases">
        <title>Genome sequences of Thiorhodococcus mannitoliphagus and Thiorhodococcus minor, purple sulfur photosynthetic bacteria in the gammaproteobacterial family, Chromatiaceae.</title>
        <authorList>
            <person name="Aviles F.A."/>
            <person name="Meyer T.E."/>
            <person name="Kyndt J.A."/>
        </authorList>
    </citation>
    <scope>NUCLEOTIDE SEQUENCE [LARGE SCALE GENOMIC DNA]</scope>
    <source>
        <strain evidence="2 3">DSM 11518</strain>
    </source>
</reference>
<proteinExistence type="predicted"/>
<feature type="transmembrane region" description="Helical" evidence="1">
    <location>
        <begin position="12"/>
        <end position="31"/>
    </location>
</feature>
<sequence length="61" mass="6563">MELACTGHGIGFRSRLAVNVALGALMTLVLWPMTAPYWQLLLWYPGLLLVTGLRAAPPLAG</sequence>
<protein>
    <submittedName>
        <fullName evidence="2">Uncharacterized protein</fullName>
    </submittedName>
</protein>
<organism evidence="2 3">
    <name type="scientific">Thiorhodococcus minor</name>
    <dbReference type="NCBI Taxonomy" id="57489"/>
    <lineage>
        <taxon>Bacteria</taxon>
        <taxon>Pseudomonadati</taxon>
        <taxon>Pseudomonadota</taxon>
        <taxon>Gammaproteobacteria</taxon>
        <taxon>Chromatiales</taxon>
        <taxon>Chromatiaceae</taxon>
        <taxon>Thiorhodococcus</taxon>
    </lineage>
</organism>
<evidence type="ECO:0000313" key="2">
    <source>
        <dbReference type="EMBL" id="NEV62431.1"/>
    </source>
</evidence>
<gene>
    <name evidence="2" type="ORF">G3446_11110</name>
</gene>
<accession>A0A6M0JZE2</accession>